<proteinExistence type="predicted"/>
<gene>
    <name evidence="1" type="ORF">JG687_00018185</name>
</gene>
<dbReference type="Proteomes" id="UP000688947">
    <property type="component" value="Unassembled WGS sequence"/>
</dbReference>
<dbReference type="AlphaFoldDB" id="A0A8T1TMB1"/>
<name>A0A8T1TMB1_9STRA</name>
<comment type="caution">
    <text evidence="1">The sequence shown here is derived from an EMBL/GenBank/DDBJ whole genome shotgun (WGS) entry which is preliminary data.</text>
</comment>
<protein>
    <submittedName>
        <fullName evidence="1">Uncharacterized protein</fullName>
    </submittedName>
</protein>
<sequence length="77" mass="9202">MKRDCMHNVSGSRLCPVKTSPSSKRIDKVHACSRVRLEHRRYHEQKWDFRVQRDDEHDGDIRRHCQGRSGAVCWSRK</sequence>
<evidence type="ECO:0000313" key="2">
    <source>
        <dbReference type="Proteomes" id="UP000688947"/>
    </source>
</evidence>
<organism evidence="1 2">
    <name type="scientific">Phytophthora cactorum</name>
    <dbReference type="NCBI Taxonomy" id="29920"/>
    <lineage>
        <taxon>Eukaryota</taxon>
        <taxon>Sar</taxon>
        <taxon>Stramenopiles</taxon>
        <taxon>Oomycota</taxon>
        <taxon>Peronosporomycetes</taxon>
        <taxon>Peronosporales</taxon>
        <taxon>Peronosporaceae</taxon>
        <taxon>Phytophthora</taxon>
    </lineage>
</organism>
<reference evidence="1" key="1">
    <citation type="submission" date="2021-01" db="EMBL/GenBank/DDBJ databases">
        <title>Phytophthora aleatoria, a newly-described species from Pinus radiata is distinct from Phytophthora cactorum isolates based on comparative genomics.</title>
        <authorList>
            <person name="Mcdougal R."/>
            <person name="Panda P."/>
            <person name="Williams N."/>
            <person name="Studholme D.J."/>
        </authorList>
    </citation>
    <scope>NUCLEOTIDE SEQUENCE</scope>
    <source>
        <strain evidence="1">NZFS 3830</strain>
    </source>
</reference>
<accession>A0A8T1TMB1</accession>
<dbReference type="EMBL" id="JAENGZ010002380">
    <property type="protein sequence ID" value="KAG6943872.1"/>
    <property type="molecule type" value="Genomic_DNA"/>
</dbReference>
<evidence type="ECO:0000313" key="1">
    <source>
        <dbReference type="EMBL" id="KAG6943872.1"/>
    </source>
</evidence>